<comment type="similarity">
    <text evidence="3">Belongs to the TMEM237 family.</text>
</comment>
<evidence type="ECO:0000256" key="10">
    <source>
        <dbReference type="ARBA" id="ARBA00025631"/>
    </source>
</evidence>
<evidence type="ECO:0000256" key="4">
    <source>
        <dbReference type="ARBA" id="ARBA00022692"/>
    </source>
</evidence>
<dbReference type="STRING" id="6573.A0A210QSA1"/>
<evidence type="ECO:0000256" key="8">
    <source>
        <dbReference type="ARBA" id="ARBA00023136"/>
    </source>
</evidence>
<evidence type="ECO:0000313" key="13">
    <source>
        <dbReference type="EMBL" id="OWF51606.1"/>
    </source>
</evidence>
<feature type="compositionally biased region" description="Basic residues" evidence="11">
    <location>
        <begin position="129"/>
        <end position="142"/>
    </location>
</feature>
<feature type="region of interest" description="Disordered" evidence="11">
    <location>
        <begin position="1"/>
        <end position="197"/>
    </location>
</feature>
<dbReference type="EMBL" id="NEDP02002194">
    <property type="protein sequence ID" value="OWF51606.1"/>
    <property type="molecule type" value="Genomic_DNA"/>
</dbReference>
<organism evidence="13 14">
    <name type="scientific">Mizuhopecten yessoensis</name>
    <name type="common">Japanese scallop</name>
    <name type="synonym">Patinopecten yessoensis</name>
    <dbReference type="NCBI Taxonomy" id="6573"/>
    <lineage>
        <taxon>Eukaryota</taxon>
        <taxon>Metazoa</taxon>
        <taxon>Spiralia</taxon>
        <taxon>Lophotrochozoa</taxon>
        <taxon>Mollusca</taxon>
        <taxon>Bivalvia</taxon>
        <taxon>Autobranchia</taxon>
        <taxon>Pteriomorphia</taxon>
        <taxon>Pectinida</taxon>
        <taxon>Pectinoidea</taxon>
        <taxon>Pectinidae</taxon>
        <taxon>Mizuhopecten</taxon>
    </lineage>
</organism>
<dbReference type="PANTHER" id="PTHR28388">
    <property type="entry name" value="TRANSMEMBRANE PROTEIN 237"/>
    <property type="match status" value="1"/>
</dbReference>
<gene>
    <name evidence="13" type="ORF">KP79_PYT18026</name>
</gene>
<dbReference type="InterPro" id="IPR029409">
    <property type="entry name" value="TMEM237"/>
</dbReference>
<accession>A0A210QSA1</accession>
<sequence length="441" mass="49009">MADTDPPKKPKRTVKKLPPLTGETEEGSEVKKVVKKKKKKPTEETANGTTPKSPEGTPRKKKKPAAKPETGKEENGETASAKPTPRKKKKKPVAKKEGEEGEPTSARSQGEDVAGSKTSLISKEQTGTPKKKVKKKVKKTTPRKQEDEFLDSTLAADLTTIQEDIVSPREKAADTAKQGDEEEEEEEEAERHPYSTESNILKSQPLDKLFIETDSGFKGQNKAKLVRKWAEAEANKADTTPQVKRTTIELALSTHNALKTFLLFVHGITAGISVWHITMSYILLFFNYIDFLEHYRILALPVQCMFYILLVLCTVSACDRFDVGNPNRRFMLESLTLQTGTISVLIYFAALVISLCTANLEDKMNLYTTNTTLSGLWDNPGESTSDLDLWTSLNTARCVLAIIGWFIIAINPNTDRLYDNLRKSDDNILGGNSMQLASSRA</sequence>
<evidence type="ECO:0000256" key="3">
    <source>
        <dbReference type="ARBA" id="ARBA00008783"/>
    </source>
</evidence>
<keyword evidence="5" id="KW-0970">Cilium biogenesis/degradation</keyword>
<keyword evidence="8 12" id="KW-0472">Membrane</keyword>
<feature type="transmembrane region" description="Helical" evidence="12">
    <location>
        <begin position="261"/>
        <end position="286"/>
    </location>
</feature>
<dbReference type="Proteomes" id="UP000242188">
    <property type="component" value="Unassembled WGS sequence"/>
</dbReference>
<feature type="compositionally biased region" description="Basic and acidic residues" evidence="11">
    <location>
        <begin position="166"/>
        <end position="179"/>
    </location>
</feature>
<keyword evidence="4 12" id="KW-0812">Transmembrane</keyword>
<keyword evidence="14" id="KW-1185">Reference proteome</keyword>
<comment type="subcellular location">
    <subcellularLocation>
        <location evidence="1">Cell projection</location>
        <location evidence="1">Cilium</location>
    </subcellularLocation>
    <subcellularLocation>
        <location evidence="2">Membrane</location>
        <topology evidence="2">Multi-pass membrane protein</topology>
    </subcellularLocation>
</comment>
<dbReference type="GO" id="GO:0060271">
    <property type="term" value="P:cilium assembly"/>
    <property type="evidence" value="ECO:0007669"/>
    <property type="project" value="TreeGrafter"/>
</dbReference>
<evidence type="ECO:0000256" key="12">
    <source>
        <dbReference type="SAM" id="Phobius"/>
    </source>
</evidence>
<dbReference type="PANTHER" id="PTHR28388:SF1">
    <property type="entry name" value="TRANSMEMBRANE PROTEIN 237"/>
    <property type="match status" value="1"/>
</dbReference>
<dbReference type="GO" id="GO:0035869">
    <property type="term" value="C:ciliary transition zone"/>
    <property type="evidence" value="ECO:0007669"/>
    <property type="project" value="TreeGrafter"/>
</dbReference>
<evidence type="ECO:0000256" key="7">
    <source>
        <dbReference type="ARBA" id="ARBA00023069"/>
    </source>
</evidence>
<evidence type="ECO:0000256" key="5">
    <source>
        <dbReference type="ARBA" id="ARBA00022794"/>
    </source>
</evidence>
<dbReference type="AlphaFoldDB" id="A0A210QSA1"/>
<dbReference type="GO" id="GO:0016020">
    <property type="term" value="C:membrane"/>
    <property type="evidence" value="ECO:0007669"/>
    <property type="project" value="UniProtKB-SubCell"/>
</dbReference>
<evidence type="ECO:0000256" key="1">
    <source>
        <dbReference type="ARBA" id="ARBA00004138"/>
    </source>
</evidence>
<protein>
    <submittedName>
        <fullName evidence="13">Transmembrane protein 237</fullName>
    </submittedName>
</protein>
<keyword evidence="9" id="KW-0966">Cell projection</keyword>
<evidence type="ECO:0000313" key="14">
    <source>
        <dbReference type="Proteomes" id="UP000242188"/>
    </source>
</evidence>
<name>A0A210QSA1_MIZYE</name>
<keyword evidence="7" id="KW-0969">Cilium</keyword>
<feature type="compositionally biased region" description="Basic residues" evidence="11">
    <location>
        <begin position="84"/>
        <end position="93"/>
    </location>
</feature>
<comment type="caution">
    <text evidence="13">The sequence shown here is derived from an EMBL/GenBank/DDBJ whole genome shotgun (WGS) entry which is preliminary data.</text>
</comment>
<keyword evidence="6 12" id="KW-1133">Transmembrane helix</keyword>
<proteinExistence type="inferred from homology"/>
<feature type="transmembrane region" description="Helical" evidence="12">
    <location>
        <begin position="337"/>
        <end position="358"/>
    </location>
</feature>
<evidence type="ECO:0000256" key="11">
    <source>
        <dbReference type="SAM" id="MobiDB-lite"/>
    </source>
</evidence>
<dbReference type="Pfam" id="PF15383">
    <property type="entry name" value="TMEM237"/>
    <property type="match status" value="1"/>
</dbReference>
<comment type="function">
    <text evidence="10">Component of the transition zone in primary cilia. Required for ciliogenesis.</text>
</comment>
<reference evidence="13 14" key="1">
    <citation type="journal article" date="2017" name="Nat. Ecol. Evol.">
        <title>Scallop genome provides insights into evolution of bilaterian karyotype and development.</title>
        <authorList>
            <person name="Wang S."/>
            <person name="Zhang J."/>
            <person name="Jiao W."/>
            <person name="Li J."/>
            <person name="Xun X."/>
            <person name="Sun Y."/>
            <person name="Guo X."/>
            <person name="Huan P."/>
            <person name="Dong B."/>
            <person name="Zhang L."/>
            <person name="Hu X."/>
            <person name="Sun X."/>
            <person name="Wang J."/>
            <person name="Zhao C."/>
            <person name="Wang Y."/>
            <person name="Wang D."/>
            <person name="Huang X."/>
            <person name="Wang R."/>
            <person name="Lv J."/>
            <person name="Li Y."/>
            <person name="Zhang Z."/>
            <person name="Liu B."/>
            <person name="Lu W."/>
            <person name="Hui Y."/>
            <person name="Liang J."/>
            <person name="Zhou Z."/>
            <person name="Hou R."/>
            <person name="Li X."/>
            <person name="Liu Y."/>
            <person name="Li H."/>
            <person name="Ning X."/>
            <person name="Lin Y."/>
            <person name="Zhao L."/>
            <person name="Xing Q."/>
            <person name="Dou J."/>
            <person name="Li Y."/>
            <person name="Mao J."/>
            <person name="Guo H."/>
            <person name="Dou H."/>
            <person name="Li T."/>
            <person name="Mu C."/>
            <person name="Jiang W."/>
            <person name="Fu Q."/>
            <person name="Fu X."/>
            <person name="Miao Y."/>
            <person name="Liu J."/>
            <person name="Yu Q."/>
            <person name="Li R."/>
            <person name="Liao H."/>
            <person name="Li X."/>
            <person name="Kong Y."/>
            <person name="Jiang Z."/>
            <person name="Chourrout D."/>
            <person name="Li R."/>
            <person name="Bao Z."/>
        </authorList>
    </citation>
    <scope>NUCLEOTIDE SEQUENCE [LARGE SCALE GENOMIC DNA]</scope>
    <source>
        <strain evidence="13 14">PY_sf001</strain>
    </source>
</reference>
<feature type="transmembrane region" description="Helical" evidence="12">
    <location>
        <begin position="298"/>
        <end position="317"/>
    </location>
</feature>
<evidence type="ECO:0000256" key="9">
    <source>
        <dbReference type="ARBA" id="ARBA00023273"/>
    </source>
</evidence>
<dbReference type="OrthoDB" id="550113at2759"/>
<feature type="compositionally biased region" description="Polar residues" evidence="11">
    <location>
        <begin position="116"/>
        <end position="128"/>
    </location>
</feature>
<evidence type="ECO:0000256" key="6">
    <source>
        <dbReference type="ARBA" id="ARBA00022989"/>
    </source>
</evidence>
<evidence type="ECO:0000256" key="2">
    <source>
        <dbReference type="ARBA" id="ARBA00004141"/>
    </source>
</evidence>